<accession>A0A9W4UHL6</accession>
<evidence type="ECO:0000313" key="3">
    <source>
        <dbReference type="EMBL" id="CAI6336105.1"/>
    </source>
</evidence>
<dbReference type="SMART" id="SM00360">
    <property type="entry name" value="RRM"/>
    <property type="match status" value="1"/>
</dbReference>
<organism evidence="3 4">
    <name type="scientific">Periconia digitata</name>
    <dbReference type="NCBI Taxonomy" id="1303443"/>
    <lineage>
        <taxon>Eukaryota</taxon>
        <taxon>Fungi</taxon>
        <taxon>Dikarya</taxon>
        <taxon>Ascomycota</taxon>
        <taxon>Pezizomycotina</taxon>
        <taxon>Dothideomycetes</taxon>
        <taxon>Pleosporomycetidae</taxon>
        <taxon>Pleosporales</taxon>
        <taxon>Massarineae</taxon>
        <taxon>Periconiaceae</taxon>
        <taxon>Periconia</taxon>
    </lineage>
</organism>
<evidence type="ECO:0000259" key="2">
    <source>
        <dbReference type="PROSITE" id="PS50102"/>
    </source>
</evidence>
<dbReference type="PROSITE" id="PS50102">
    <property type="entry name" value="RRM"/>
    <property type="match status" value="1"/>
</dbReference>
<dbReference type="SUPFAM" id="SSF54928">
    <property type="entry name" value="RNA-binding domain, RBD"/>
    <property type="match status" value="1"/>
</dbReference>
<keyword evidence="1" id="KW-0694">RNA-binding</keyword>
<sequence length="312" mass="34012">MAALPAVKSGDYLLVASGLAHEAPYLVGWQEFKDHIRKTVKEQPGWTHVTPAQGQRTGEMQGWCRLKDKEDADAVYNTFARSRGILVHVFSTSLRGGQFEMMRCNCINQFPDVGDRGHSSRRSGIDVNSVNQTFGSRCAVSKAQYAPAVIPTSYSYGHYYQSPQYAPVAAMYPAYPTYQVQPTAPPLPAYSQSTSGLPVNLSRGAAITEARGIYIQGLNYSARSSDLWALFAETGLRPIEAKVIKDSRGASKGAATAQFSSKNEALEGIQRLHRTPHMGKTLNVRLDVESTVVGRIDPLVVDGTNKLASLSL</sequence>
<proteinExistence type="predicted"/>
<dbReference type="GO" id="GO:0003723">
    <property type="term" value="F:RNA binding"/>
    <property type="evidence" value="ECO:0007669"/>
    <property type="project" value="UniProtKB-UniRule"/>
</dbReference>
<dbReference type="Pfam" id="PF00076">
    <property type="entry name" value="RRM_1"/>
    <property type="match status" value="1"/>
</dbReference>
<dbReference type="EMBL" id="CAOQHR010000006">
    <property type="protein sequence ID" value="CAI6336105.1"/>
    <property type="molecule type" value="Genomic_DNA"/>
</dbReference>
<dbReference type="InterPro" id="IPR012677">
    <property type="entry name" value="Nucleotide-bd_a/b_plait_sf"/>
</dbReference>
<protein>
    <recommendedName>
        <fullName evidence="2">RRM domain-containing protein</fullName>
    </recommendedName>
</protein>
<name>A0A9W4UHL6_9PLEO</name>
<keyword evidence="4" id="KW-1185">Reference proteome</keyword>
<dbReference type="Gene3D" id="3.30.70.330">
    <property type="match status" value="1"/>
</dbReference>
<dbReference type="AlphaFoldDB" id="A0A9W4UHL6"/>
<dbReference type="Proteomes" id="UP001152607">
    <property type="component" value="Unassembled WGS sequence"/>
</dbReference>
<dbReference type="InterPro" id="IPR035979">
    <property type="entry name" value="RBD_domain_sf"/>
</dbReference>
<evidence type="ECO:0000313" key="4">
    <source>
        <dbReference type="Proteomes" id="UP001152607"/>
    </source>
</evidence>
<evidence type="ECO:0000256" key="1">
    <source>
        <dbReference type="PROSITE-ProRule" id="PRU00176"/>
    </source>
</evidence>
<dbReference type="InterPro" id="IPR000504">
    <property type="entry name" value="RRM_dom"/>
</dbReference>
<gene>
    <name evidence="3" type="ORF">PDIGIT_LOCUS9196</name>
</gene>
<feature type="domain" description="RRM" evidence="2">
    <location>
        <begin position="211"/>
        <end position="289"/>
    </location>
</feature>
<comment type="caution">
    <text evidence="3">The sequence shown here is derived from an EMBL/GenBank/DDBJ whole genome shotgun (WGS) entry which is preliminary data.</text>
</comment>
<dbReference type="OrthoDB" id="1049195at2759"/>
<reference evidence="3" key="1">
    <citation type="submission" date="2023-01" db="EMBL/GenBank/DDBJ databases">
        <authorList>
            <person name="Van Ghelder C."/>
            <person name="Rancurel C."/>
        </authorList>
    </citation>
    <scope>NUCLEOTIDE SEQUENCE</scope>
    <source>
        <strain evidence="3">CNCM I-4278</strain>
    </source>
</reference>